<dbReference type="GO" id="GO:0019898">
    <property type="term" value="C:extrinsic component of membrane"/>
    <property type="evidence" value="ECO:0007669"/>
    <property type="project" value="InterPro"/>
</dbReference>
<evidence type="ECO:0000256" key="7">
    <source>
        <dbReference type="ARBA" id="ARBA00035649"/>
    </source>
</evidence>
<dbReference type="GO" id="GO:0005509">
    <property type="term" value="F:calcium ion binding"/>
    <property type="evidence" value="ECO:0007669"/>
    <property type="project" value="InterPro"/>
</dbReference>
<dbReference type="GO" id="GO:0009767">
    <property type="term" value="P:photosynthetic electron transport chain"/>
    <property type="evidence" value="ECO:0007669"/>
    <property type="project" value="TreeGrafter"/>
</dbReference>
<evidence type="ECO:0000256" key="1">
    <source>
        <dbReference type="ARBA" id="ARBA00004622"/>
    </source>
</evidence>
<evidence type="ECO:0000256" key="5">
    <source>
        <dbReference type="ARBA" id="ARBA00023078"/>
    </source>
</evidence>
<dbReference type="AlphaFoldDB" id="A0A6A3CCJ5"/>
<proteinExistence type="inferred from homology"/>
<evidence type="ECO:0000256" key="4">
    <source>
        <dbReference type="ARBA" id="ARBA00022946"/>
    </source>
</evidence>
<evidence type="ECO:0000313" key="8">
    <source>
        <dbReference type="EMBL" id="KAE8726314.1"/>
    </source>
</evidence>
<dbReference type="InterPro" id="IPR054099">
    <property type="entry name" value="PSII_PsbQ_pln"/>
</dbReference>
<keyword evidence="9" id="KW-1185">Reference proteome</keyword>
<evidence type="ECO:0000256" key="3">
    <source>
        <dbReference type="ARBA" id="ARBA00022640"/>
    </source>
</evidence>
<gene>
    <name evidence="8" type="ORF">F3Y22_tig00007099pilonHSYRG00024</name>
</gene>
<protein>
    <submittedName>
        <fullName evidence="8">Casparian strip membrane protein 5, putative isoform 1</fullName>
    </submittedName>
</protein>
<comment type="subcellular location">
    <subcellularLocation>
        <location evidence="1">Plastid</location>
        <location evidence="1">Chloroplast thylakoid membrane</location>
        <topology evidence="1">Peripheral membrane protein</topology>
        <orientation evidence="1">Lumenal side</orientation>
    </subcellularLocation>
</comment>
<dbReference type="PANTHER" id="PTHR33399:SF5">
    <property type="entry name" value="PHOTOSYNTHETIC NDH SUBUNIT OF LUMENAL LOCATION 2, CHLOROPLASTIC"/>
    <property type="match status" value="1"/>
</dbReference>
<dbReference type="InterPro" id="IPR008797">
    <property type="entry name" value="PSII_PsbQ"/>
</dbReference>
<organism evidence="8 9">
    <name type="scientific">Hibiscus syriacus</name>
    <name type="common">Rose of Sharon</name>
    <dbReference type="NCBI Taxonomy" id="106335"/>
    <lineage>
        <taxon>Eukaryota</taxon>
        <taxon>Viridiplantae</taxon>
        <taxon>Streptophyta</taxon>
        <taxon>Embryophyta</taxon>
        <taxon>Tracheophyta</taxon>
        <taxon>Spermatophyta</taxon>
        <taxon>Magnoliopsida</taxon>
        <taxon>eudicotyledons</taxon>
        <taxon>Gunneridae</taxon>
        <taxon>Pentapetalae</taxon>
        <taxon>rosids</taxon>
        <taxon>malvids</taxon>
        <taxon>Malvales</taxon>
        <taxon>Malvaceae</taxon>
        <taxon>Malvoideae</taxon>
        <taxon>Hibiscus</taxon>
    </lineage>
</organism>
<dbReference type="Gene3D" id="1.20.120.290">
    <property type="entry name" value="Oxygen-evolving enhancer protein 3 (PsbQ), four-helix up-down bundle"/>
    <property type="match status" value="1"/>
</dbReference>
<evidence type="ECO:0000313" key="9">
    <source>
        <dbReference type="Proteomes" id="UP000436088"/>
    </source>
</evidence>
<dbReference type="InterPro" id="IPR023222">
    <property type="entry name" value="PsbQ-like_dom_sf"/>
</dbReference>
<comment type="caution">
    <text evidence="8">The sequence shown here is derived from an EMBL/GenBank/DDBJ whole genome shotgun (WGS) entry which is preliminary data.</text>
</comment>
<sequence>MSSFTNSTFSIHVNHNFPTSQNHQCSKLSLPVIRVSDQPQQSNAIDIGNRRRLVTTFLAISLAALGQQGMPVAAAEHWGTHSFLGERFFEPGFSPEDTVARIKQTAEGLRSMRDMLDTTSRRKDVYVKTANELVDNMAEFNYYIRTSKVYESYLYKEKTLKSIDDLAALLG</sequence>
<comment type="similarity">
    <text evidence="7">Belongs to the PsbQ family.</text>
</comment>
<keyword evidence="6" id="KW-0472">Membrane</keyword>
<keyword evidence="5" id="KW-0793">Thylakoid</keyword>
<name>A0A6A3CCJ5_HIBSY</name>
<keyword evidence="2" id="KW-0150">Chloroplast</keyword>
<dbReference type="Proteomes" id="UP000436088">
    <property type="component" value="Unassembled WGS sequence"/>
</dbReference>
<reference evidence="8" key="1">
    <citation type="submission" date="2019-09" db="EMBL/GenBank/DDBJ databases">
        <title>Draft genome information of white flower Hibiscus syriacus.</title>
        <authorList>
            <person name="Kim Y.-M."/>
        </authorList>
    </citation>
    <scope>NUCLEOTIDE SEQUENCE [LARGE SCALE GENOMIC DNA]</scope>
    <source>
        <strain evidence="8">YM2019G1</strain>
    </source>
</reference>
<evidence type="ECO:0000256" key="6">
    <source>
        <dbReference type="ARBA" id="ARBA00023136"/>
    </source>
</evidence>
<dbReference type="Pfam" id="PF05757">
    <property type="entry name" value="PsbQ"/>
    <property type="match status" value="1"/>
</dbReference>
<dbReference type="SUPFAM" id="SSF101112">
    <property type="entry name" value="Oxygen-evolving enhancer protein 3"/>
    <property type="match status" value="1"/>
</dbReference>
<keyword evidence="4" id="KW-0809">Transit peptide</keyword>
<keyword evidence="3" id="KW-0934">Plastid</keyword>
<dbReference type="PANTHER" id="PTHR33399">
    <property type="entry name" value="OXYGEN-EVOLVING ENHANCER PROTEIN 3-1, CHLOROPLASTIC"/>
    <property type="match status" value="1"/>
</dbReference>
<dbReference type="EMBL" id="VEPZ02000376">
    <property type="protein sequence ID" value="KAE8726314.1"/>
    <property type="molecule type" value="Genomic_DNA"/>
</dbReference>
<dbReference type="GO" id="GO:0009654">
    <property type="term" value="C:photosystem II oxygen evolving complex"/>
    <property type="evidence" value="ECO:0007669"/>
    <property type="project" value="InterPro"/>
</dbReference>
<dbReference type="GO" id="GO:0009535">
    <property type="term" value="C:chloroplast thylakoid membrane"/>
    <property type="evidence" value="ECO:0007669"/>
    <property type="project" value="UniProtKB-SubCell"/>
</dbReference>
<evidence type="ECO:0000256" key="2">
    <source>
        <dbReference type="ARBA" id="ARBA00022528"/>
    </source>
</evidence>
<accession>A0A6A3CCJ5</accession>